<dbReference type="SUPFAM" id="SSF52540">
    <property type="entry name" value="P-loop containing nucleoside triphosphate hydrolases"/>
    <property type="match status" value="2"/>
</dbReference>
<feature type="domain" description="Helicase ATP-binding" evidence="14">
    <location>
        <begin position="196"/>
        <end position="370"/>
    </location>
</feature>
<dbReference type="GO" id="GO:0005730">
    <property type="term" value="C:nucleolus"/>
    <property type="evidence" value="ECO:0007669"/>
    <property type="project" value="UniProtKB-SubCell"/>
</dbReference>
<feature type="domain" description="DEAD-box RNA helicase Q" evidence="16">
    <location>
        <begin position="165"/>
        <end position="193"/>
    </location>
</feature>
<evidence type="ECO:0000256" key="13">
    <source>
        <dbReference type="SAM" id="MobiDB-lite"/>
    </source>
</evidence>
<evidence type="ECO:0000256" key="9">
    <source>
        <dbReference type="ARBA" id="ARBA00043999"/>
    </source>
</evidence>
<dbReference type="PANTHER" id="PTHR47959">
    <property type="entry name" value="ATP-DEPENDENT RNA HELICASE RHLE-RELATED"/>
    <property type="match status" value="1"/>
</dbReference>
<comment type="catalytic activity">
    <reaction evidence="10">
        <text>ATP + H2O = ADP + phosphate + H(+)</text>
        <dbReference type="Rhea" id="RHEA:13065"/>
        <dbReference type="ChEBI" id="CHEBI:15377"/>
        <dbReference type="ChEBI" id="CHEBI:15378"/>
        <dbReference type="ChEBI" id="CHEBI:30616"/>
        <dbReference type="ChEBI" id="CHEBI:43474"/>
        <dbReference type="ChEBI" id="CHEBI:456216"/>
        <dbReference type="EC" id="3.6.4.13"/>
    </reaction>
</comment>
<dbReference type="GO" id="GO:0006364">
    <property type="term" value="P:rRNA processing"/>
    <property type="evidence" value="ECO:0007669"/>
    <property type="project" value="UniProtKB-ARBA"/>
</dbReference>
<dbReference type="EC" id="3.6.4.13" evidence="2"/>
<keyword evidence="4 12" id="KW-0547">Nucleotide-binding</keyword>
<dbReference type="GO" id="GO:0003724">
    <property type="term" value="F:RNA helicase activity"/>
    <property type="evidence" value="ECO:0007669"/>
    <property type="project" value="UniProtKB-EC"/>
</dbReference>
<evidence type="ECO:0000313" key="17">
    <source>
        <dbReference type="Proteomes" id="UP000515154"/>
    </source>
</evidence>
<comment type="subcellular location">
    <subcellularLocation>
        <location evidence="1">Nucleus</location>
        <location evidence="1">Nucleolus</location>
    </subcellularLocation>
</comment>
<evidence type="ECO:0000256" key="7">
    <source>
        <dbReference type="ARBA" id="ARBA00022840"/>
    </source>
</evidence>
<keyword evidence="5 12" id="KW-0378">Hydrolase</keyword>
<dbReference type="PROSITE" id="PS51194">
    <property type="entry name" value="HELICASE_CTER"/>
    <property type="match status" value="1"/>
</dbReference>
<proteinExistence type="inferred from homology"/>
<dbReference type="InterPro" id="IPR000629">
    <property type="entry name" value="RNA-helicase_DEAD-box_CS"/>
</dbReference>
<dbReference type="GO" id="GO:0005524">
    <property type="term" value="F:ATP binding"/>
    <property type="evidence" value="ECO:0007669"/>
    <property type="project" value="UniProtKB-KW"/>
</dbReference>
<dbReference type="InterPro" id="IPR050079">
    <property type="entry name" value="DEAD_box_RNA_helicase"/>
</dbReference>
<protein>
    <recommendedName>
        <fullName evidence="2">RNA helicase</fullName>
        <ecNumber evidence="2">3.6.4.13</ecNumber>
    </recommendedName>
</protein>
<keyword evidence="17" id="KW-1185">Reference proteome</keyword>
<evidence type="ECO:0000256" key="6">
    <source>
        <dbReference type="ARBA" id="ARBA00022806"/>
    </source>
</evidence>
<name>A0A6P7SE42_9MOLL</name>
<organism evidence="17 18">
    <name type="scientific">Octopus sinensis</name>
    <name type="common">East Asian common octopus</name>
    <dbReference type="NCBI Taxonomy" id="2607531"/>
    <lineage>
        <taxon>Eukaryota</taxon>
        <taxon>Metazoa</taxon>
        <taxon>Spiralia</taxon>
        <taxon>Lophotrochozoa</taxon>
        <taxon>Mollusca</taxon>
        <taxon>Cephalopoda</taxon>
        <taxon>Coleoidea</taxon>
        <taxon>Octopodiformes</taxon>
        <taxon>Octopoda</taxon>
        <taxon>Incirrata</taxon>
        <taxon>Octopodidae</taxon>
        <taxon>Octopus</taxon>
    </lineage>
</organism>
<dbReference type="InterPro" id="IPR014001">
    <property type="entry name" value="Helicase_ATP-bd"/>
</dbReference>
<dbReference type="InterPro" id="IPR027417">
    <property type="entry name" value="P-loop_NTPase"/>
</dbReference>
<evidence type="ECO:0000259" key="16">
    <source>
        <dbReference type="PROSITE" id="PS51195"/>
    </source>
</evidence>
<dbReference type="GO" id="GO:0003676">
    <property type="term" value="F:nucleic acid binding"/>
    <property type="evidence" value="ECO:0007669"/>
    <property type="project" value="InterPro"/>
</dbReference>
<sequence>MVSVPDDLGFIKTITDDDVIEFNDDTSESDEDQVTPLSKEKKKKKKTNEFNNNFQFDISFKDDAIFDMDFALRHAKRKKLEVTSLDEKIIQIRRQKKKGTNTKEKSENITDDWNEDDDDSFDDEEETNMTDIIRDKGRRKKPKKKIEDENKIKFEEDIDFYDKDITFQQMNLSRPVMKALASMKFDKPMPIQAATIPVALLGRDICACAVTGSGKTAAFMLPIIERLLYKPKNSTCTRVLVLLPTRELAVQVHQVARQLAQFTNIDMCIAAGGLDLKMQEAALRKGPDIVIATPGRLIDHLHNAPHFSLHTVEILVLDEADRMLDDFFAEQMKEIIRLCSRQRQTMLFSATMTDEVKDLATVSLDKPIKVFINENTDVAFGLRQEFIRIRPTKEGDREAIVTALVSRIFCNHCIIFVQTKKQAHRMHIIFGLCGINVGELHGNLSQAQRLEALKKFKEARIDVLLATDLAARGLDIEGVKTVINLTMPSTIKHYVHRVGRTARAGRKGRAVTLVGEKERSILKEIVKKAHDPVKARVVPQEVINKYRDKIEQLEDDIKAVEKIEKEEKEIQLSEMQLNQINNKLEGTDEQNRKWFQSKKEKIKEKLNSRLSKLSEEPISKKSKQLQGMRKSKKQTPVSTENRIEYEVHKAQLCAARFSKKSSKAKRIKACPDASKKGKGKAKKKVQKQRGPKKSFDKELTDTSKKSVKKFRYGPSFQEKKEMGIVGKKK</sequence>
<dbReference type="SMART" id="SM00487">
    <property type="entry name" value="DEXDc"/>
    <property type="match status" value="1"/>
</dbReference>
<keyword evidence="6 12" id="KW-0347">Helicase</keyword>
<dbReference type="CDD" id="cd17947">
    <property type="entry name" value="DEADc_DDX27"/>
    <property type="match status" value="1"/>
</dbReference>
<evidence type="ECO:0000256" key="3">
    <source>
        <dbReference type="ARBA" id="ARBA00022517"/>
    </source>
</evidence>
<dbReference type="Pfam" id="PF00270">
    <property type="entry name" value="DEAD"/>
    <property type="match status" value="1"/>
</dbReference>
<evidence type="ECO:0000259" key="14">
    <source>
        <dbReference type="PROSITE" id="PS51192"/>
    </source>
</evidence>
<dbReference type="GO" id="GO:0016787">
    <property type="term" value="F:hydrolase activity"/>
    <property type="evidence" value="ECO:0007669"/>
    <property type="project" value="UniProtKB-KW"/>
</dbReference>
<feature type="compositionally biased region" description="Basic and acidic residues" evidence="13">
    <location>
        <begin position="608"/>
        <end position="619"/>
    </location>
</feature>
<feature type="domain" description="Helicase C-terminal" evidence="15">
    <location>
        <begin position="404"/>
        <end position="550"/>
    </location>
</feature>
<dbReference type="PANTHER" id="PTHR47959:SF1">
    <property type="entry name" value="ATP-DEPENDENT RNA HELICASE DBPA"/>
    <property type="match status" value="1"/>
</dbReference>
<evidence type="ECO:0000256" key="10">
    <source>
        <dbReference type="ARBA" id="ARBA00047984"/>
    </source>
</evidence>
<dbReference type="CDD" id="cd18787">
    <property type="entry name" value="SF2_C_DEAD"/>
    <property type="match status" value="1"/>
</dbReference>
<evidence type="ECO:0000313" key="18">
    <source>
        <dbReference type="RefSeq" id="XP_029636251.1"/>
    </source>
</evidence>
<feature type="compositionally biased region" description="Acidic residues" evidence="13">
    <location>
        <begin position="22"/>
        <end position="33"/>
    </location>
</feature>
<feature type="region of interest" description="Disordered" evidence="13">
    <location>
        <begin position="95"/>
        <end position="146"/>
    </location>
</feature>
<keyword evidence="3" id="KW-0690">Ribosome biogenesis</keyword>
<evidence type="ECO:0000256" key="11">
    <source>
        <dbReference type="PROSITE-ProRule" id="PRU00552"/>
    </source>
</evidence>
<dbReference type="Pfam" id="PF00271">
    <property type="entry name" value="Helicase_C"/>
    <property type="match status" value="1"/>
</dbReference>
<dbReference type="Gene3D" id="3.40.50.300">
    <property type="entry name" value="P-loop containing nucleotide triphosphate hydrolases"/>
    <property type="match status" value="2"/>
</dbReference>
<feature type="region of interest" description="Disordered" evidence="13">
    <location>
        <begin position="22"/>
        <end position="46"/>
    </location>
</feature>
<dbReference type="FunFam" id="3.40.50.300:FF:000842">
    <property type="entry name" value="ATP-dependent RNA helicase DRS1"/>
    <property type="match status" value="1"/>
</dbReference>
<dbReference type="InterPro" id="IPR014014">
    <property type="entry name" value="RNA_helicase_DEAD_Q_motif"/>
</dbReference>
<feature type="compositionally biased region" description="Acidic residues" evidence="13">
    <location>
        <begin position="109"/>
        <end position="128"/>
    </location>
</feature>
<dbReference type="SMART" id="SM00490">
    <property type="entry name" value="HELICc"/>
    <property type="match status" value="1"/>
</dbReference>
<dbReference type="InterPro" id="IPR001650">
    <property type="entry name" value="Helicase_C-like"/>
</dbReference>
<feature type="region of interest" description="Disordered" evidence="13">
    <location>
        <begin position="608"/>
        <end position="640"/>
    </location>
</feature>
<keyword evidence="7 12" id="KW-0067">ATP-binding</keyword>
<evidence type="ECO:0000256" key="4">
    <source>
        <dbReference type="ARBA" id="ARBA00022741"/>
    </source>
</evidence>
<dbReference type="InterPro" id="IPR011545">
    <property type="entry name" value="DEAD/DEAH_box_helicase_dom"/>
</dbReference>
<evidence type="ECO:0000259" key="15">
    <source>
        <dbReference type="PROSITE" id="PS51194"/>
    </source>
</evidence>
<evidence type="ECO:0000256" key="5">
    <source>
        <dbReference type="ARBA" id="ARBA00022801"/>
    </source>
</evidence>
<feature type="region of interest" description="Disordered" evidence="13">
    <location>
        <begin position="663"/>
        <end position="729"/>
    </location>
</feature>
<keyword evidence="8" id="KW-0539">Nucleus</keyword>
<comment type="similarity">
    <text evidence="9">Belongs to the DEAD box helicase family. DDX27/DRS1 subfamily.</text>
</comment>
<evidence type="ECO:0000256" key="2">
    <source>
        <dbReference type="ARBA" id="ARBA00012552"/>
    </source>
</evidence>
<dbReference type="Proteomes" id="UP000515154">
    <property type="component" value="Linkage group LG5"/>
</dbReference>
<dbReference type="PROSITE" id="PS51192">
    <property type="entry name" value="HELICASE_ATP_BIND_1"/>
    <property type="match status" value="1"/>
</dbReference>
<dbReference type="KEGG" id="osn:115211737"/>
<dbReference type="PROSITE" id="PS00039">
    <property type="entry name" value="DEAD_ATP_HELICASE"/>
    <property type="match status" value="1"/>
</dbReference>
<feature type="compositionally biased region" description="Basic residues" evidence="13">
    <location>
        <begin position="676"/>
        <end position="692"/>
    </location>
</feature>
<accession>A0A6P7SE42</accession>
<reference evidence="18" key="1">
    <citation type="submission" date="2025-08" db="UniProtKB">
        <authorList>
            <consortium name="RefSeq"/>
        </authorList>
    </citation>
    <scope>IDENTIFICATION</scope>
</reference>
<feature type="compositionally biased region" description="Basic and acidic residues" evidence="13">
    <location>
        <begin position="693"/>
        <end position="704"/>
    </location>
</feature>
<gene>
    <name evidence="18" type="primary">LOC115211737</name>
</gene>
<dbReference type="AlphaFoldDB" id="A0A6P7SE42"/>
<dbReference type="RefSeq" id="XP_029636251.1">
    <property type="nucleotide sequence ID" value="XM_029780391.2"/>
</dbReference>
<feature type="short sequence motif" description="Q motif" evidence="11">
    <location>
        <begin position="165"/>
        <end position="193"/>
    </location>
</feature>
<evidence type="ECO:0000256" key="1">
    <source>
        <dbReference type="ARBA" id="ARBA00004604"/>
    </source>
</evidence>
<evidence type="ECO:0000256" key="8">
    <source>
        <dbReference type="ARBA" id="ARBA00023242"/>
    </source>
</evidence>
<dbReference type="GO" id="GO:0005829">
    <property type="term" value="C:cytosol"/>
    <property type="evidence" value="ECO:0007669"/>
    <property type="project" value="TreeGrafter"/>
</dbReference>
<evidence type="ECO:0000256" key="12">
    <source>
        <dbReference type="RuleBase" id="RU000492"/>
    </source>
</evidence>
<dbReference type="PROSITE" id="PS51195">
    <property type="entry name" value="Q_MOTIF"/>
    <property type="match status" value="1"/>
</dbReference>